<dbReference type="InterPro" id="IPR050612">
    <property type="entry name" value="Prok_Mopterin_Oxidored"/>
</dbReference>
<keyword evidence="3" id="KW-0004">4Fe-4S</keyword>
<dbReference type="EMBL" id="MLBF01000031">
    <property type="protein sequence ID" value="OLN29590.1"/>
    <property type="molecule type" value="Genomic_DNA"/>
</dbReference>
<dbReference type="InterPro" id="IPR006657">
    <property type="entry name" value="MoPterin_dinucl-bd_dom"/>
</dbReference>
<accession>A0A1Q8QQK7</accession>
<dbReference type="InterPro" id="IPR009010">
    <property type="entry name" value="Asp_de-COase-like_dom_sf"/>
</dbReference>
<evidence type="ECO:0000256" key="5">
    <source>
        <dbReference type="ARBA" id="ARBA00022729"/>
    </source>
</evidence>
<dbReference type="SMART" id="SM00926">
    <property type="entry name" value="Molybdop_Fe4S4"/>
    <property type="match status" value="1"/>
</dbReference>
<evidence type="ECO:0000256" key="8">
    <source>
        <dbReference type="ARBA" id="ARBA00023014"/>
    </source>
</evidence>
<dbReference type="InterPro" id="IPR027467">
    <property type="entry name" value="MopterinOxRdtase_cofactor_BS"/>
</dbReference>
<dbReference type="NCBIfam" id="TIGR01409">
    <property type="entry name" value="TAT_signal_seq"/>
    <property type="match status" value="1"/>
</dbReference>
<evidence type="ECO:0000256" key="6">
    <source>
        <dbReference type="ARBA" id="ARBA00023002"/>
    </source>
</evidence>
<dbReference type="AlphaFoldDB" id="A0A1Q8QQK7"/>
<comment type="cofactor">
    <cofactor evidence="1">
        <name>[4Fe-4S] cluster</name>
        <dbReference type="ChEBI" id="CHEBI:49883"/>
    </cofactor>
</comment>
<keyword evidence="8" id="KW-0411">Iron-sulfur</keyword>
<dbReference type="Pfam" id="PF00384">
    <property type="entry name" value="Molybdopterin"/>
    <property type="match status" value="1"/>
</dbReference>
<comment type="similarity">
    <text evidence="2">Belongs to the prokaryotic molybdopterin-containing oxidoreductase family.</text>
</comment>
<dbReference type="Gene3D" id="2.40.40.20">
    <property type="match status" value="1"/>
</dbReference>
<evidence type="ECO:0000313" key="10">
    <source>
        <dbReference type="EMBL" id="OLN29590.1"/>
    </source>
</evidence>
<evidence type="ECO:0000256" key="3">
    <source>
        <dbReference type="ARBA" id="ARBA00022485"/>
    </source>
</evidence>
<organism evidence="10 11">
    <name type="scientific">Desulfosporosinus metallidurans</name>
    <dbReference type="NCBI Taxonomy" id="1888891"/>
    <lineage>
        <taxon>Bacteria</taxon>
        <taxon>Bacillati</taxon>
        <taxon>Bacillota</taxon>
        <taxon>Clostridia</taxon>
        <taxon>Eubacteriales</taxon>
        <taxon>Desulfitobacteriaceae</taxon>
        <taxon>Desulfosporosinus</taxon>
    </lineage>
</organism>
<gene>
    <name evidence="10" type="ORF">DSOL_3451</name>
</gene>
<dbReference type="GO" id="GO:0046872">
    <property type="term" value="F:metal ion binding"/>
    <property type="evidence" value="ECO:0007669"/>
    <property type="project" value="UniProtKB-KW"/>
</dbReference>
<dbReference type="Proteomes" id="UP000186102">
    <property type="component" value="Unassembled WGS sequence"/>
</dbReference>
<evidence type="ECO:0000313" key="11">
    <source>
        <dbReference type="Proteomes" id="UP000186102"/>
    </source>
</evidence>
<keyword evidence="11" id="KW-1185">Reference proteome</keyword>
<sequence length="856" mass="96174">MERKNVKLSRRQFLKVSAAAGVLVGTTGTASFISQAMAEPKQVDPKINYVRTTCSPNCTGACGMKALVEDGQIKSIIQAADYPEPEYNPRGCLKGLSMTNLIYGPDRVKKPLILKGKPGSGDFKEASWNESLDYTAGRLKEIADKYGPESIGVLFQVGGTGYVQKGAVSRLATLAGWTMHHAYDQNGDLPMFWPMTFGVQSEELEPREWTNSRYVMVFGSNILATRIPDAHFLLEARNRGAKIMVFDPNFSPTASKADEWIPIKASSDAAVGLGLARVLIEEKLYDADFIKTFTDLPLLVRVDNGKRLKADEVKDLVKPSDVPTYREAYVAYNGRFIGVHPEKLDLSLDILIEGEVDVPLKTGEIVKAKPAFQLLKESLASYTPEDVEKLAGIPKDDLVRIAREMAGIKPLHVIYGAGNYQWYHGDLKGRALALLPVLTGNIGKAGAGISTYAGQYRIRFKVAEWWVPEGKKQNWLPFLYVLHGPTKTMKAKWPKNGIKALIVGWGNPFDQHNMANKLREMVEKEELEFVVTTDFQMTTTCQYSHAVLPAVSWYEKTELVATPVHPYLQLQQPAVKPLYEGKPEFWIIRELAKRLNPDFEKYFYPDLESDEAAQKVIELLLKTGGPAVAGITLEQLKKGPVRLKSEVPGGRQIPFYEQVQHKQPFPPVSLPAKIEQTAQFVKSGRIEFYKDEDIMLQVGEALPVHKPPFEESEYVLNPLTKEKYKFSYVTRNAIYRVHSTHSNNVWMNELQEGKPRVWLNPEDGKEKGIKEGDAVEIFNDRGKLTVYAILDPGVGLKQAVFEEGWWSRYLKGASYNALTYPFIKPTHELYFVPGMWSPNTAWNECLCDVRKVDDIL</sequence>
<dbReference type="Pfam" id="PF04879">
    <property type="entry name" value="Molybdop_Fe4S4"/>
    <property type="match status" value="1"/>
</dbReference>
<dbReference type="Pfam" id="PF01568">
    <property type="entry name" value="Molydop_binding"/>
    <property type="match status" value="1"/>
</dbReference>
<dbReference type="OrthoDB" id="219031at2"/>
<keyword evidence="5" id="KW-0732">Signal</keyword>
<dbReference type="PROSITE" id="PS51669">
    <property type="entry name" value="4FE4S_MOW_BIS_MGD"/>
    <property type="match status" value="1"/>
</dbReference>
<keyword evidence="4" id="KW-0479">Metal-binding</keyword>
<evidence type="ECO:0000256" key="1">
    <source>
        <dbReference type="ARBA" id="ARBA00001966"/>
    </source>
</evidence>
<dbReference type="InterPro" id="IPR019546">
    <property type="entry name" value="TAT_signal_bac_arc"/>
</dbReference>
<dbReference type="InterPro" id="IPR006963">
    <property type="entry name" value="Mopterin_OxRdtase_4Fe-4S_dom"/>
</dbReference>
<dbReference type="PROSITE" id="PS51318">
    <property type="entry name" value="TAT"/>
    <property type="match status" value="1"/>
</dbReference>
<dbReference type="InterPro" id="IPR006311">
    <property type="entry name" value="TAT_signal"/>
</dbReference>
<comment type="caution">
    <text evidence="10">The sequence shown here is derived from an EMBL/GenBank/DDBJ whole genome shotgun (WGS) entry which is preliminary data.</text>
</comment>
<dbReference type="RefSeq" id="WP_075365934.1">
    <property type="nucleotide sequence ID" value="NZ_MLBF01000031.1"/>
</dbReference>
<dbReference type="SUPFAM" id="SSF53706">
    <property type="entry name" value="Formate dehydrogenase/DMSO reductase, domains 1-3"/>
    <property type="match status" value="1"/>
</dbReference>
<evidence type="ECO:0000256" key="7">
    <source>
        <dbReference type="ARBA" id="ARBA00023004"/>
    </source>
</evidence>
<feature type="domain" description="4Fe-4S Mo/W bis-MGD-type" evidence="9">
    <location>
        <begin position="47"/>
        <end position="106"/>
    </location>
</feature>
<name>A0A1Q8QQK7_9FIRM</name>
<dbReference type="Pfam" id="PF10518">
    <property type="entry name" value="TAT_signal"/>
    <property type="match status" value="1"/>
</dbReference>
<dbReference type="SUPFAM" id="SSF50692">
    <property type="entry name" value="ADC-like"/>
    <property type="match status" value="1"/>
</dbReference>
<reference evidence="10 11" key="1">
    <citation type="submission" date="2016-09" db="EMBL/GenBank/DDBJ databases">
        <title>Complete genome of Desulfosporosinus sp. OL.</title>
        <authorList>
            <person name="Mardanov A."/>
            <person name="Beletsky A."/>
            <person name="Panova A."/>
            <person name="Karnachuk O."/>
            <person name="Ravin N."/>
        </authorList>
    </citation>
    <scope>NUCLEOTIDE SEQUENCE [LARGE SCALE GENOMIC DNA]</scope>
    <source>
        <strain evidence="10 11">OL</strain>
    </source>
</reference>
<dbReference type="PANTHER" id="PTHR43742:SF6">
    <property type="entry name" value="OXIDOREDUCTASE YYAE-RELATED"/>
    <property type="match status" value="1"/>
</dbReference>
<evidence type="ECO:0000256" key="4">
    <source>
        <dbReference type="ARBA" id="ARBA00022723"/>
    </source>
</evidence>
<dbReference type="PANTHER" id="PTHR43742">
    <property type="entry name" value="TRIMETHYLAMINE-N-OXIDE REDUCTASE"/>
    <property type="match status" value="1"/>
</dbReference>
<evidence type="ECO:0000259" key="9">
    <source>
        <dbReference type="PROSITE" id="PS51669"/>
    </source>
</evidence>
<dbReference type="GO" id="GO:0016491">
    <property type="term" value="F:oxidoreductase activity"/>
    <property type="evidence" value="ECO:0007669"/>
    <property type="project" value="UniProtKB-KW"/>
</dbReference>
<dbReference type="STRING" id="1888891.DSOL_3451"/>
<keyword evidence="6" id="KW-0560">Oxidoreductase</keyword>
<dbReference type="GO" id="GO:0043546">
    <property type="term" value="F:molybdopterin cofactor binding"/>
    <property type="evidence" value="ECO:0007669"/>
    <property type="project" value="InterPro"/>
</dbReference>
<dbReference type="GO" id="GO:0051539">
    <property type="term" value="F:4 iron, 4 sulfur cluster binding"/>
    <property type="evidence" value="ECO:0007669"/>
    <property type="project" value="UniProtKB-KW"/>
</dbReference>
<keyword evidence="7" id="KW-0408">Iron</keyword>
<proteinExistence type="inferred from homology"/>
<dbReference type="Gene3D" id="3.40.50.12440">
    <property type="match status" value="4"/>
</dbReference>
<dbReference type="InterPro" id="IPR006656">
    <property type="entry name" value="Mopterin_OxRdtase"/>
</dbReference>
<evidence type="ECO:0000256" key="2">
    <source>
        <dbReference type="ARBA" id="ARBA00010312"/>
    </source>
</evidence>
<dbReference type="PROSITE" id="PS00551">
    <property type="entry name" value="MOLYBDOPTERIN_PROK_1"/>
    <property type="match status" value="1"/>
</dbReference>
<protein>
    <submittedName>
        <fullName evidence="10">Respiratory nitrate reductase alpha chain</fullName>
    </submittedName>
</protein>